<dbReference type="EMBL" id="JXZB01000001">
    <property type="protein sequence ID" value="KIQ66412.1"/>
    <property type="molecule type" value="Genomic_DNA"/>
</dbReference>
<accession>A0A0D0Q1I8</accession>
<feature type="region of interest" description="Disordered" evidence="1">
    <location>
        <begin position="2154"/>
        <end position="2180"/>
    </location>
</feature>
<dbReference type="CDD" id="cd00081">
    <property type="entry name" value="Hint"/>
    <property type="match status" value="1"/>
</dbReference>
<feature type="compositionally biased region" description="Low complexity" evidence="1">
    <location>
        <begin position="98"/>
        <end position="137"/>
    </location>
</feature>
<feature type="domain" description="Ricin B lectin" evidence="3">
    <location>
        <begin position="1104"/>
        <end position="1221"/>
    </location>
</feature>
<protein>
    <recommendedName>
        <fullName evidence="6">Sugar-binding protein</fullName>
    </recommendedName>
</protein>
<feature type="region of interest" description="Disordered" evidence="1">
    <location>
        <begin position="1465"/>
        <end position="1489"/>
    </location>
</feature>
<dbReference type="PATRIC" id="fig|2064.6.peg.459"/>
<evidence type="ECO:0000313" key="5">
    <source>
        <dbReference type="Proteomes" id="UP000032066"/>
    </source>
</evidence>
<feature type="region of interest" description="Disordered" evidence="1">
    <location>
        <begin position="84"/>
        <end position="169"/>
    </location>
</feature>
<dbReference type="InterPro" id="IPR050708">
    <property type="entry name" value="T6SS_VgrG/RHS"/>
</dbReference>
<evidence type="ECO:0008006" key="6">
    <source>
        <dbReference type="Google" id="ProtNLM"/>
    </source>
</evidence>
<dbReference type="Gene3D" id="3.10.380.20">
    <property type="entry name" value="Novel toxin 21 (CdiA), C-terminal domain"/>
    <property type="match status" value="1"/>
</dbReference>
<dbReference type="InterPro" id="IPR036844">
    <property type="entry name" value="Hint_dom_sf"/>
</dbReference>
<dbReference type="InterPro" id="IPR038181">
    <property type="entry name" value="Ntox21_sf"/>
</dbReference>
<dbReference type="STRING" id="2064.TR51_02020"/>
<dbReference type="PROSITE" id="PS50818">
    <property type="entry name" value="INTEIN_C_TER"/>
    <property type="match status" value="1"/>
</dbReference>
<evidence type="ECO:0000259" key="2">
    <source>
        <dbReference type="SMART" id="SM00306"/>
    </source>
</evidence>
<dbReference type="Gene3D" id="2.80.10.50">
    <property type="match status" value="1"/>
</dbReference>
<feature type="region of interest" description="Disordered" evidence="1">
    <location>
        <begin position="881"/>
        <end position="913"/>
    </location>
</feature>
<dbReference type="Gene3D" id="2.180.10.10">
    <property type="entry name" value="RHS repeat-associated core"/>
    <property type="match status" value="1"/>
</dbReference>
<dbReference type="Pfam" id="PF05593">
    <property type="entry name" value="RHS_repeat"/>
    <property type="match status" value="2"/>
</dbReference>
<dbReference type="PANTHER" id="PTHR32305:SF15">
    <property type="entry name" value="PROTEIN RHSA-RELATED"/>
    <property type="match status" value="1"/>
</dbReference>
<evidence type="ECO:0000259" key="3">
    <source>
        <dbReference type="SMART" id="SM00458"/>
    </source>
</evidence>
<dbReference type="NCBIfam" id="TIGR03696">
    <property type="entry name" value="Rhs_assc_core"/>
    <property type="match status" value="1"/>
</dbReference>
<dbReference type="Pfam" id="PF07591">
    <property type="entry name" value="PT-HINT"/>
    <property type="match status" value="1"/>
</dbReference>
<organism evidence="4 5">
    <name type="scientific">Kitasatospora griseola</name>
    <name type="common">Streptomyces griseolosporeus</name>
    <dbReference type="NCBI Taxonomy" id="2064"/>
    <lineage>
        <taxon>Bacteria</taxon>
        <taxon>Bacillati</taxon>
        <taxon>Actinomycetota</taxon>
        <taxon>Actinomycetes</taxon>
        <taxon>Kitasatosporales</taxon>
        <taxon>Streptomycetaceae</taxon>
        <taxon>Kitasatospora</taxon>
    </lineage>
</organism>
<dbReference type="InterPro" id="IPR035992">
    <property type="entry name" value="Ricin_B-like_lectins"/>
</dbReference>
<dbReference type="OrthoDB" id="5994822at2"/>
<dbReference type="PROSITE" id="PS50231">
    <property type="entry name" value="RICIN_B_LECTIN"/>
    <property type="match status" value="1"/>
</dbReference>
<dbReference type="Pfam" id="PF15526">
    <property type="entry name" value="Ntox21"/>
    <property type="match status" value="1"/>
</dbReference>
<gene>
    <name evidence="4" type="ORF">TR51_02020</name>
</gene>
<proteinExistence type="predicted"/>
<dbReference type="InterPro" id="IPR000772">
    <property type="entry name" value="Ricin_B_lectin"/>
</dbReference>
<evidence type="ECO:0000313" key="4">
    <source>
        <dbReference type="EMBL" id="KIQ66412.1"/>
    </source>
</evidence>
<name>A0A0D0Q1I8_KITGR</name>
<dbReference type="InterPro" id="IPR006530">
    <property type="entry name" value="YD"/>
</dbReference>
<dbReference type="InterPro" id="IPR030934">
    <property type="entry name" value="Intein_C"/>
</dbReference>
<dbReference type="InterPro" id="IPR031325">
    <property type="entry name" value="RHS_repeat"/>
</dbReference>
<dbReference type="RefSeq" id="WP_052508996.1">
    <property type="nucleotide sequence ID" value="NZ_JXZB01000001.1"/>
</dbReference>
<reference evidence="4 5" key="1">
    <citation type="submission" date="2015-02" db="EMBL/GenBank/DDBJ databases">
        <title>Draft genome sequence of Kitasatospora griseola MF730-N6, a bafilomycin, terpentecin and satosporin producer.</title>
        <authorList>
            <person name="Arens J.C."/>
            <person name="Haltli B."/>
            <person name="Kerr R.G."/>
        </authorList>
    </citation>
    <scope>NUCLEOTIDE SEQUENCE [LARGE SCALE GENOMIC DNA]</scope>
    <source>
        <strain evidence="4 5">MF730-N6</strain>
    </source>
</reference>
<comment type="caution">
    <text evidence="4">The sequence shown here is derived from an EMBL/GenBank/DDBJ whole genome shotgun (WGS) entry which is preliminary data.</text>
</comment>
<dbReference type="Proteomes" id="UP000032066">
    <property type="component" value="Unassembled WGS sequence"/>
</dbReference>
<dbReference type="CDD" id="cd20685">
    <property type="entry name" value="CdiA-CT_Ecl_RNase-like"/>
    <property type="match status" value="1"/>
</dbReference>
<dbReference type="Pfam" id="PF00652">
    <property type="entry name" value="Ricin_B_lectin"/>
    <property type="match status" value="1"/>
</dbReference>
<sequence>MLAARLNNRRIEVTGARTETTTLWAEPNGGLTQELSAGPIRMKVGDAWVPVDTTLVETGDGSVAPKAHPEGLVFAGGDASVKVGDALPGTVPPPASTAPPASTVPSTPTASAAPSATGSPSPAAAASPSASASASASEQASRALARPALPSADPVPAQPSASAERPLVKLSSDGSRVGLGWLGKLPKPKLSGSTATYVDARPGVDLVLEATRTGFEQYLVVKSRDAVSQAGTLTLPLDTTGYRVERQEDGSIHLTADGRPTVRIPAPAMWDAAVDERSGEHLHRGAVSMELKGEGADAQLVFTPDAAFLADAGTRFPVTVDPAVDLGTSFDTFVQKGISTDQSSSTELKLGTYDGGTTVARSFLHFPVGGLKGRQILGAKLNLYNFHSWSCSAADWQVVATNPASTATRWTAQPYWGDVYATSNETRDTDTGSDSHQCTNSDGSGWVKADVTSMVAAWAGNGTDTGPMGLRAASETNNGGWKRFYSSEGAAPPYLSVTYNTPPPTPATVDVLPSVPGSPLYTSSATPRFQVLAADDDGGTVGVNIDLWRGSTFVNGIYRTVPAGTYLQVTPADLGVAKLDEGVNYGVWARVSDANSQSGWVGTQLVVDTVKPGAPFITSPTYPADGLWHGAAGTAGQFTFTPPAGTDDLIAFVYTLDGAAPVTVSATQVLTTSITPATDGHHVLKVQAKDRAGNLSDAATYQFQVGRAGLSSPVEGTQAAKRVKLSVDAQADLQRVVYQYRRGPGATEYNVPLANLTKADNTPVTDPKPRLSDLGTHANWTVVDTLGNVGGVVQIRALMFPEDGSGAGVATGWTTITVDRNADGAAGAKIGAGSVNLLTGDYSVDVTDADETGMSVSRTSSSRDLARGWQPQGERLTLNQRQVGTDTTGFTAGQASISRSTDRGHDNSTDSLRVAPASTGWDSYAAVGSEYTMGYGMKPGHVYRLSTWIYVPSATGLDTSALPNRGLRIVGVYRTAAGYGETASNRASFTDGWQQLVLDMAVPKDATEAWFRLYNGNVGGSSKEVFFDDISLKEIVAPFGPQWAGGPDAGTGSGYRSLSFPESDLAEIRTTNDGFLTFAKGSDGTFFPEPGAESLTLKSTPVKSGALLNSSGQCLEVPGGAPGNGVNLQAAACTGAPNQQWTYGDDLSLRILGYCLDNPWGATADNTQMVLWTCGVSINQQWEVRPEKWVVNRQSGKCLDAYNGATIWTCWNGPNQIWDVQTSGTGYTLTDLDGSTTVFSRQAGSDVYGVTVESGPEAASTTRYIYDSADGRALPKRAIATVEPGVDDSNKCTLDPLPRGCDVMDYDYATSTTAVAGTPGDFTDRIRSVKVWSWNPATSKQEAVEVTRYLYDEQGRLAQVWDPRLAQPLKTSYTYDGAGRVTRIAPAGELPWDLDYGAAAGDPDAGRLLKARRGTLAPGTKNQVNGEIGTKVVYNVPLTRGAGGPYDLSGADVAQWAQTDAPTDATAVFGPEDEPGTHSATSTAPGKDGYKPATVHYLNASGNEVNTATPSVTDKGDIDTSEYDRYGHVVRALNATNRSIALGTHPDSARFTAELNLPAASADRARLLDARTTYAPDGLDVLETLGPLYRATLSEDMAGQSNPVSVTFEAETLPQLGATAPIKMDADCCGLTWSGGAQLGLRGTAAGAEDSVRINVPEEGTYLLSGQMTKYTDHGIVQFSIDGTNLGSPIDQYTATPTVAPFNTGTPIQLARGDHTLKITVTGTDPASGGERYHAGLDTVTLTKTTVNPTITAGTPVLARDHNTNTYDEGKPDGAAYHLVTTATDGARIDGYAQDAELRVTKNGYGTPIGGTPGWTLKTPTSVTTDATGAALTATVKYDASGRALESRKPGSAGTDASTVKTVFYTAGANPDDAACGNRPEWAGSPCTTGPGGAITGADAVRMPTTLPVKRVTRYSRFGDVEEVTETNAGKSRTSVTVYDGADRIVSAQITSDQGLALPQVTTEYDPATGDIVGTTAGGKSLTRVLDALGRLISYTDADGGTTTTEFDKYGKPTKVTDPTGSTTYTYDRAKEPRGLVTSVNDSVAGEFTAKYGPDGQLVEQTYPGGIVRKDTLNAVGEATGRTYTRASDGAVVWAQSVDVSTQGVVATDTSSTATRSYSYDRLGRLTKAQQTTVAAGCVTRQYAFDAHSNRLAKSTSPSAATGGCGTDNPVTETHTYDSADRLTDPGYTYDAFGRTATTGTGSTNAYWANDKAASQQKGDDKQTWQLDPAHRFTAFTTEKKQTDGSWANATSKLNHYGDDSDEVRWTIEDTTQGTLTRNVSGPDTDLVATTSKTGDVQLQLTNLFGSVVVTTDTALTAPKVLDFDEFGIPQDGQAGVRYGWLGGKQRSAEALDGDILMGARLYSPALGRFLQIDPVPGGNAGPYDYCTGDPVNCTDLDGNWGMPKWLKKTVEVVAKVAEVASYIPGPIGGIAAAISSVSYAATGNWAKAAEMAVTAVAAVVGANTAVKAAVTSVKATRAAARVQRVASKAKTVYRNASSKISSIGRKAPSGCGRRNSFAPDTLVLMADGSQRPISQVAIGDYVLATDPSTGQSSPQPVLDVIVGYGEKHLVQIDTDPDPDTQPVEATSNHPFWITGRGWVDAVDVRPGDQVVAGDGTTEEVVSVDDLGLVEESLVYNLTVGNVHTFVVATDGGDEILVHNDEPLPPACKLGHKLQEKDAARIAKKMGFKKDPTNSEKAAVYEKDGFFISRDLDVHSGGGWKGATSIKNLRTKKTRSGTYCKHLCHRIGD</sequence>
<dbReference type="InterPro" id="IPR003587">
    <property type="entry name" value="Hint_dom_N"/>
</dbReference>
<feature type="compositionally biased region" description="Polar residues" evidence="1">
    <location>
        <begin position="881"/>
        <end position="899"/>
    </location>
</feature>
<dbReference type="InterPro" id="IPR028190">
    <property type="entry name" value="Ntox21"/>
</dbReference>
<dbReference type="SUPFAM" id="SSF50370">
    <property type="entry name" value="Ricin B-like lectins"/>
    <property type="match status" value="1"/>
</dbReference>
<dbReference type="Gene3D" id="2.60.120.260">
    <property type="entry name" value="Galactose-binding domain-like"/>
    <property type="match status" value="1"/>
</dbReference>
<dbReference type="NCBIfam" id="TIGR01643">
    <property type="entry name" value="YD_repeat_2x"/>
    <property type="match status" value="1"/>
</dbReference>
<dbReference type="SMART" id="SM00306">
    <property type="entry name" value="HintN"/>
    <property type="match status" value="1"/>
</dbReference>
<dbReference type="SUPFAM" id="SSF51294">
    <property type="entry name" value="Hedgehog/intein (Hint) domain"/>
    <property type="match status" value="1"/>
</dbReference>
<dbReference type="PANTHER" id="PTHR32305">
    <property type="match status" value="1"/>
</dbReference>
<feature type="domain" description="Hint" evidence="2">
    <location>
        <begin position="2515"/>
        <end position="2615"/>
    </location>
</feature>
<dbReference type="NCBIfam" id="NF033679">
    <property type="entry name" value="DNRLRE_dom"/>
    <property type="match status" value="1"/>
</dbReference>
<dbReference type="Gene3D" id="2.170.16.10">
    <property type="entry name" value="Hedgehog/Intein (Hint) domain"/>
    <property type="match status" value="1"/>
</dbReference>
<dbReference type="InterPro" id="IPR022385">
    <property type="entry name" value="Rhs_assc_core"/>
</dbReference>
<keyword evidence="5" id="KW-1185">Reference proteome</keyword>
<evidence type="ECO:0000256" key="1">
    <source>
        <dbReference type="SAM" id="MobiDB-lite"/>
    </source>
</evidence>
<dbReference type="SMART" id="SM00458">
    <property type="entry name" value="RICIN"/>
    <property type="match status" value="1"/>
</dbReference>